<comment type="subcellular location">
    <subcellularLocation>
        <location evidence="1 9">Cell inner membrane</location>
        <topology evidence="1 9">Multi-pass membrane protein</topology>
    </subcellularLocation>
</comment>
<dbReference type="GO" id="GO:0022857">
    <property type="term" value="F:transmembrane transporter activity"/>
    <property type="evidence" value="ECO:0007669"/>
    <property type="project" value="UniProtKB-UniRule"/>
</dbReference>
<feature type="transmembrane region" description="Helical" evidence="9">
    <location>
        <begin position="98"/>
        <end position="120"/>
    </location>
</feature>
<evidence type="ECO:0000256" key="3">
    <source>
        <dbReference type="ARBA" id="ARBA00022475"/>
    </source>
</evidence>
<dbReference type="Pfam" id="PF04290">
    <property type="entry name" value="DctQ"/>
    <property type="match status" value="1"/>
</dbReference>
<dbReference type="AlphaFoldDB" id="A0A1Y5U2L4"/>
<sequence>MTARPQALPAWLNVLSRRLRQANEWAVIAMMAVMVFVVSLEVVMRYVFASSLIFASELSRLLFVWVVFLGLALAAASGKEVAIRLLPDLLKAHFRSGLILALVTRSAGISLMLLLAVVNWEFVVANWHRPLNSMPGNAGLFHLPLTIGAVLTAFHLAVGAVEAMLSRAVESPAP</sequence>
<comment type="similarity">
    <text evidence="8 9">Belongs to the TRAP transporter small permease family.</text>
</comment>
<dbReference type="InParanoid" id="A0A1Y5U2L4"/>
<dbReference type="EMBL" id="FWFR01000004">
    <property type="protein sequence ID" value="SLN75311.1"/>
    <property type="molecule type" value="Genomic_DNA"/>
</dbReference>
<dbReference type="GO" id="GO:0005886">
    <property type="term" value="C:plasma membrane"/>
    <property type="evidence" value="ECO:0007669"/>
    <property type="project" value="UniProtKB-SubCell"/>
</dbReference>
<keyword evidence="6 9" id="KW-1133">Transmembrane helix</keyword>
<evidence type="ECO:0000256" key="5">
    <source>
        <dbReference type="ARBA" id="ARBA00022692"/>
    </source>
</evidence>
<feature type="transmembrane region" description="Helical" evidence="9">
    <location>
        <begin position="60"/>
        <end position="77"/>
    </location>
</feature>
<accession>A0A1Y5U2L4</accession>
<dbReference type="InterPro" id="IPR055348">
    <property type="entry name" value="DctQ"/>
</dbReference>
<keyword evidence="4 9" id="KW-0997">Cell inner membrane</keyword>
<evidence type="ECO:0000256" key="2">
    <source>
        <dbReference type="ARBA" id="ARBA00022448"/>
    </source>
</evidence>
<evidence type="ECO:0000313" key="11">
    <source>
        <dbReference type="EMBL" id="SLN75311.1"/>
    </source>
</evidence>
<dbReference type="GO" id="GO:0015740">
    <property type="term" value="P:C4-dicarboxylate transport"/>
    <property type="evidence" value="ECO:0007669"/>
    <property type="project" value="TreeGrafter"/>
</dbReference>
<evidence type="ECO:0000256" key="9">
    <source>
        <dbReference type="RuleBase" id="RU369079"/>
    </source>
</evidence>
<gene>
    <name evidence="11" type="ORF">OCH7691_03836</name>
</gene>
<dbReference type="PANTHER" id="PTHR35011">
    <property type="entry name" value="2,3-DIKETO-L-GULONATE TRAP TRANSPORTER SMALL PERMEASE PROTEIN YIAM"/>
    <property type="match status" value="1"/>
</dbReference>
<comment type="subunit">
    <text evidence="9">The complex comprises the extracytoplasmic solute receptor protein and the two transmembrane proteins.</text>
</comment>
<evidence type="ECO:0000256" key="8">
    <source>
        <dbReference type="ARBA" id="ARBA00038436"/>
    </source>
</evidence>
<reference evidence="11 12" key="1">
    <citation type="submission" date="2017-03" db="EMBL/GenBank/DDBJ databases">
        <authorList>
            <person name="Afonso C.L."/>
            <person name="Miller P.J."/>
            <person name="Scott M.A."/>
            <person name="Spackman E."/>
            <person name="Goraichik I."/>
            <person name="Dimitrov K.M."/>
            <person name="Suarez D.L."/>
            <person name="Swayne D.E."/>
        </authorList>
    </citation>
    <scope>NUCLEOTIDE SEQUENCE [LARGE SCALE GENOMIC DNA]</scope>
    <source>
        <strain evidence="11 12">CECT 7691</strain>
    </source>
</reference>
<dbReference type="Proteomes" id="UP000193200">
    <property type="component" value="Unassembled WGS sequence"/>
</dbReference>
<feature type="domain" description="Tripartite ATP-independent periplasmic transporters DctQ component" evidence="10">
    <location>
        <begin position="34"/>
        <end position="163"/>
    </location>
</feature>
<protein>
    <recommendedName>
        <fullName evidence="9">TRAP transporter small permease protein</fullName>
    </recommendedName>
</protein>
<dbReference type="PANTHER" id="PTHR35011:SF2">
    <property type="entry name" value="2,3-DIKETO-L-GULONATE TRAP TRANSPORTER SMALL PERMEASE PROTEIN YIAM"/>
    <property type="match status" value="1"/>
</dbReference>
<comment type="function">
    <text evidence="9">Part of the tripartite ATP-independent periplasmic (TRAP) transport system.</text>
</comment>
<keyword evidence="7 9" id="KW-0472">Membrane</keyword>
<dbReference type="InterPro" id="IPR007387">
    <property type="entry name" value="TRAP_DctQ"/>
</dbReference>
<evidence type="ECO:0000256" key="7">
    <source>
        <dbReference type="ARBA" id="ARBA00023136"/>
    </source>
</evidence>
<keyword evidence="12" id="KW-1185">Reference proteome</keyword>
<evidence type="ECO:0000259" key="10">
    <source>
        <dbReference type="Pfam" id="PF04290"/>
    </source>
</evidence>
<keyword evidence="3" id="KW-1003">Cell membrane</keyword>
<feature type="transmembrane region" description="Helical" evidence="9">
    <location>
        <begin position="25"/>
        <end position="48"/>
    </location>
</feature>
<organism evidence="11 12">
    <name type="scientific">Oceanibacterium hippocampi</name>
    <dbReference type="NCBI Taxonomy" id="745714"/>
    <lineage>
        <taxon>Bacteria</taxon>
        <taxon>Pseudomonadati</taxon>
        <taxon>Pseudomonadota</taxon>
        <taxon>Alphaproteobacteria</taxon>
        <taxon>Sneathiellales</taxon>
        <taxon>Sneathiellaceae</taxon>
        <taxon>Oceanibacterium</taxon>
    </lineage>
</organism>
<evidence type="ECO:0000256" key="1">
    <source>
        <dbReference type="ARBA" id="ARBA00004429"/>
    </source>
</evidence>
<evidence type="ECO:0000313" key="12">
    <source>
        <dbReference type="Proteomes" id="UP000193200"/>
    </source>
</evidence>
<name>A0A1Y5U2L4_9PROT</name>
<keyword evidence="5 9" id="KW-0812">Transmembrane</keyword>
<evidence type="ECO:0000256" key="4">
    <source>
        <dbReference type="ARBA" id="ARBA00022519"/>
    </source>
</evidence>
<keyword evidence="2 9" id="KW-0813">Transport</keyword>
<evidence type="ECO:0000256" key="6">
    <source>
        <dbReference type="ARBA" id="ARBA00022989"/>
    </source>
</evidence>
<feature type="transmembrane region" description="Helical" evidence="9">
    <location>
        <begin position="140"/>
        <end position="161"/>
    </location>
</feature>
<proteinExistence type="inferred from homology"/>